<dbReference type="CDD" id="cd08241">
    <property type="entry name" value="QOR1"/>
    <property type="match status" value="1"/>
</dbReference>
<dbReference type="HOGENOM" id="CLU_026673_3_1_11"/>
<dbReference type="KEGG" id="fri:FraEuI1c_5387"/>
<gene>
    <name evidence="2" type="ordered locus">FraEuI1c_5387</name>
</gene>
<dbReference type="InParanoid" id="E3J9L0"/>
<dbReference type="PANTHER" id="PTHR43677:SF4">
    <property type="entry name" value="QUINONE OXIDOREDUCTASE-LIKE PROTEIN 2"/>
    <property type="match status" value="1"/>
</dbReference>
<evidence type="ECO:0000313" key="3">
    <source>
        <dbReference type="Proteomes" id="UP000002484"/>
    </source>
</evidence>
<dbReference type="InterPro" id="IPR013154">
    <property type="entry name" value="ADH-like_N"/>
</dbReference>
<dbReference type="STRING" id="298654.FraEuI1c_5387"/>
<dbReference type="InterPro" id="IPR020843">
    <property type="entry name" value="ER"/>
</dbReference>
<name>E3J9L0_PSEI1</name>
<dbReference type="Proteomes" id="UP000002484">
    <property type="component" value="Chromosome"/>
</dbReference>
<dbReference type="InterPro" id="IPR013149">
    <property type="entry name" value="ADH-like_C"/>
</dbReference>
<dbReference type="SUPFAM" id="SSF51735">
    <property type="entry name" value="NAD(P)-binding Rossmann-fold domains"/>
    <property type="match status" value="1"/>
</dbReference>
<proteinExistence type="predicted"/>
<dbReference type="InterPro" id="IPR051397">
    <property type="entry name" value="Zn-ADH-like_protein"/>
</dbReference>
<feature type="domain" description="Enoyl reductase (ER)" evidence="1">
    <location>
        <begin position="10"/>
        <end position="321"/>
    </location>
</feature>
<dbReference type="Gene3D" id="3.40.50.720">
    <property type="entry name" value="NAD(P)-binding Rossmann-like Domain"/>
    <property type="match status" value="1"/>
</dbReference>
<dbReference type="InterPro" id="IPR011032">
    <property type="entry name" value="GroES-like_sf"/>
</dbReference>
<organism evidence="2 3">
    <name type="scientific">Pseudofrankia inefficax (strain DSM 45817 / CECT 9037 / DDB 130130 / EuI1c)</name>
    <name type="common">Frankia inefficax</name>
    <dbReference type="NCBI Taxonomy" id="298654"/>
    <lineage>
        <taxon>Bacteria</taxon>
        <taxon>Bacillati</taxon>
        <taxon>Actinomycetota</taxon>
        <taxon>Actinomycetes</taxon>
        <taxon>Frankiales</taxon>
        <taxon>Frankiaceae</taxon>
        <taxon>Pseudofrankia</taxon>
    </lineage>
</organism>
<dbReference type="RefSeq" id="WP_013426492.1">
    <property type="nucleotide sequence ID" value="NC_014666.1"/>
</dbReference>
<dbReference type="Pfam" id="PF08240">
    <property type="entry name" value="ADH_N"/>
    <property type="match status" value="1"/>
</dbReference>
<dbReference type="AlphaFoldDB" id="E3J9L0"/>
<dbReference type="InterPro" id="IPR036291">
    <property type="entry name" value="NAD(P)-bd_dom_sf"/>
</dbReference>
<dbReference type="PANTHER" id="PTHR43677">
    <property type="entry name" value="SHORT-CHAIN DEHYDROGENASE/REDUCTASE"/>
    <property type="match status" value="1"/>
</dbReference>
<evidence type="ECO:0000313" key="2">
    <source>
        <dbReference type="EMBL" id="ADP83374.1"/>
    </source>
</evidence>
<sequence length="325" mass="33850">MKAAVCVEYGGPEVIEVKEIDTPPVGPDQVRVGVRAAAVNFPDVLVIANTYQVKAPVPFVPGSEFAGVVEEVGADVTGLAPGDRVAGTVFVGAFAEQVVCRPESLRPIPDGVDDRSAAAFVVAHRTSYHVLRSMARVQPGERVVVLGAGGGVGLAAVQLAVALGAEVTAVANAADKLQIAAANGATTLLDNTVEDLRKALKVAHPDGVDVVVDMVGGDLSEAALRALRFDGRFVTVGYASGTIPRIPLNLVLLKGAHIMGFQMRDFATHRPDELARDDRELTELLSSGKVRPYIGSVFDLDDTAGALRHVADGKAIGKVVLDVAP</sequence>
<dbReference type="EMBL" id="CP002299">
    <property type="protein sequence ID" value="ADP83374.1"/>
    <property type="molecule type" value="Genomic_DNA"/>
</dbReference>
<protein>
    <submittedName>
        <fullName evidence="2">Alcohol dehydrogenase zinc-binding domain protein</fullName>
    </submittedName>
</protein>
<keyword evidence="3" id="KW-1185">Reference proteome</keyword>
<dbReference type="FunCoup" id="E3J9L0">
    <property type="interactions" value="298"/>
</dbReference>
<evidence type="ECO:0000259" key="1">
    <source>
        <dbReference type="SMART" id="SM00829"/>
    </source>
</evidence>
<accession>E3J9L0</accession>
<dbReference type="SUPFAM" id="SSF50129">
    <property type="entry name" value="GroES-like"/>
    <property type="match status" value="1"/>
</dbReference>
<dbReference type="SMART" id="SM00829">
    <property type="entry name" value="PKS_ER"/>
    <property type="match status" value="1"/>
</dbReference>
<dbReference type="OrthoDB" id="4190732at2"/>
<dbReference type="Pfam" id="PF00107">
    <property type="entry name" value="ADH_zinc_N"/>
    <property type="match status" value="1"/>
</dbReference>
<dbReference type="Gene3D" id="3.90.180.10">
    <property type="entry name" value="Medium-chain alcohol dehydrogenases, catalytic domain"/>
    <property type="match status" value="1"/>
</dbReference>
<reference evidence="2 3" key="1">
    <citation type="submission" date="2010-10" db="EMBL/GenBank/DDBJ databases">
        <title>Complete sequence of Frankia sp. EuI1c.</title>
        <authorList>
            <consortium name="US DOE Joint Genome Institute"/>
            <person name="Lucas S."/>
            <person name="Copeland A."/>
            <person name="Lapidus A."/>
            <person name="Cheng J.-F."/>
            <person name="Bruce D."/>
            <person name="Goodwin L."/>
            <person name="Pitluck S."/>
            <person name="Chertkov O."/>
            <person name="Detter J.C."/>
            <person name="Han C."/>
            <person name="Tapia R."/>
            <person name="Land M."/>
            <person name="Hauser L."/>
            <person name="Jeffries C."/>
            <person name="Kyrpides N."/>
            <person name="Ivanova N."/>
            <person name="Mikhailova N."/>
            <person name="Beauchemin N."/>
            <person name="Sen A."/>
            <person name="Sur S.A."/>
            <person name="Gtari M."/>
            <person name="Wall L."/>
            <person name="Tisa L."/>
            <person name="Woyke T."/>
        </authorList>
    </citation>
    <scope>NUCLEOTIDE SEQUENCE [LARGE SCALE GENOMIC DNA]</scope>
    <source>
        <strain evidence="3">DSM 45817 / CECT 9037 / EuI1c</strain>
    </source>
</reference>
<dbReference type="GO" id="GO:0016491">
    <property type="term" value="F:oxidoreductase activity"/>
    <property type="evidence" value="ECO:0007669"/>
    <property type="project" value="InterPro"/>
</dbReference>
<dbReference type="eggNOG" id="COG0604">
    <property type="taxonomic scope" value="Bacteria"/>
</dbReference>